<evidence type="ECO:0000313" key="1">
    <source>
        <dbReference type="EMBL" id="KAH0545701.1"/>
    </source>
</evidence>
<dbReference type="Proteomes" id="UP000826195">
    <property type="component" value="Unassembled WGS sequence"/>
</dbReference>
<keyword evidence="2" id="KW-1185">Reference proteome</keyword>
<evidence type="ECO:0000313" key="2">
    <source>
        <dbReference type="Proteomes" id="UP000826195"/>
    </source>
</evidence>
<gene>
    <name evidence="1" type="ORF">KQX54_002453</name>
</gene>
<organism evidence="1 2">
    <name type="scientific">Cotesia glomerata</name>
    <name type="common">Lepidopteran parasitic wasp</name>
    <name type="synonym">Apanteles glomeratus</name>
    <dbReference type="NCBI Taxonomy" id="32391"/>
    <lineage>
        <taxon>Eukaryota</taxon>
        <taxon>Metazoa</taxon>
        <taxon>Ecdysozoa</taxon>
        <taxon>Arthropoda</taxon>
        <taxon>Hexapoda</taxon>
        <taxon>Insecta</taxon>
        <taxon>Pterygota</taxon>
        <taxon>Neoptera</taxon>
        <taxon>Endopterygota</taxon>
        <taxon>Hymenoptera</taxon>
        <taxon>Apocrita</taxon>
        <taxon>Ichneumonoidea</taxon>
        <taxon>Braconidae</taxon>
        <taxon>Microgastrinae</taxon>
        <taxon>Cotesia</taxon>
    </lineage>
</organism>
<comment type="caution">
    <text evidence="1">The sequence shown here is derived from an EMBL/GenBank/DDBJ whole genome shotgun (WGS) entry which is preliminary data.</text>
</comment>
<reference evidence="1 2" key="1">
    <citation type="journal article" date="2021" name="J. Hered.">
        <title>A chromosome-level genome assembly of the parasitoid wasp, Cotesia glomerata (Hymenoptera: Braconidae).</title>
        <authorList>
            <person name="Pinto B.J."/>
            <person name="Weis J.J."/>
            <person name="Gamble T."/>
            <person name="Ode P.J."/>
            <person name="Paul R."/>
            <person name="Zaspel J.M."/>
        </authorList>
    </citation>
    <scope>NUCLEOTIDE SEQUENCE [LARGE SCALE GENOMIC DNA]</scope>
    <source>
        <strain evidence="1">CgM1</strain>
    </source>
</reference>
<accession>A0AAV7I6C3</accession>
<name>A0AAV7I6C3_COTGL</name>
<protein>
    <submittedName>
        <fullName evidence="1">Uncharacterized protein</fullName>
    </submittedName>
</protein>
<dbReference type="EMBL" id="JAHXZJ010002237">
    <property type="protein sequence ID" value="KAH0545701.1"/>
    <property type="molecule type" value="Genomic_DNA"/>
</dbReference>
<proteinExistence type="predicted"/>
<dbReference type="AlphaFoldDB" id="A0AAV7I6C3"/>
<sequence length="82" mass="9312">MGYPRELGAQCMNVCIGTIRQQQHQHIHTAIPPLYVFYSTLSCIGPRPRAPQNYPYYVRPTPRQAAFLQQHILCRGSGTLQA</sequence>